<dbReference type="SUPFAM" id="SSF158430">
    <property type="entry name" value="Bacillus cereus metalloprotein-like"/>
    <property type="match status" value="2"/>
</dbReference>
<dbReference type="Gene3D" id="1.20.1260.120">
    <property type="entry name" value="Protein of unknown function DUF2935"/>
    <property type="match status" value="1"/>
</dbReference>
<accession>A0ABW4JAN1</accession>
<organism evidence="1 2">
    <name type="scientific">Alicyclobacillus fodiniaquatilis</name>
    <dbReference type="NCBI Taxonomy" id="1661150"/>
    <lineage>
        <taxon>Bacteria</taxon>
        <taxon>Bacillati</taxon>
        <taxon>Bacillota</taxon>
        <taxon>Bacilli</taxon>
        <taxon>Bacillales</taxon>
        <taxon>Alicyclobacillaceae</taxon>
        <taxon>Alicyclobacillus</taxon>
    </lineage>
</organism>
<name>A0ABW4JAN1_9BACL</name>
<evidence type="ECO:0000313" key="2">
    <source>
        <dbReference type="Proteomes" id="UP001597079"/>
    </source>
</evidence>
<proteinExistence type="predicted"/>
<protein>
    <submittedName>
        <fullName evidence="1">DUF2935 domain-containing protein</fullName>
    </submittedName>
</protein>
<sequence>MSPLTVAEEHAFWLNILLDHAVFVRDFLSPAEKDYVRRANHFIREFEEMIHRLHEEGASAQFAAQSLQLAENYYQFEGHLQALRIKNEIVIDLTPTYLIGTLNENEEYIRLCQKWSQGQTPTMLSTPKLLNLWLDDMLGHALLLVNILDPIEMVMIQKTTRLVDAYEKYKLKNSAIQKYLRFMPTFPGENRFTYEIAETTIAFNNWVDEVIHMFQHDEVLSRTTLPFLEHHLPESCYFLLHLAQRNPRVNALGKTSQSREILTRYITRFQ</sequence>
<comment type="caution">
    <text evidence="1">The sequence shown here is derived from an EMBL/GenBank/DDBJ whole genome shotgun (WGS) entry which is preliminary data.</text>
</comment>
<evidence type="ECO:0000313" key="1">
    <source>
        <dbReference type="EMBL" id="MFD1673392.1"/>
    </source>
</evidence>
<keyword evidence="2" id="KW-1185">Reference proteome</keyword>
<dbReference type="RefSeq" id="WP_377940775.1">
    <property type="nucleotide sequence ID" value="NZ_JBHUCX010000004.1"/>
</dbReference>
<dbReference type="InterPro" id="IPR021328">
    <property type="entry name" value="CotB-like"/>
</dbReference>
<gene>
    <name evidence="1" type="ORF">ACFSB2_01470</name>
</gene>
<dbReference type="Proteomes" id="UP001597079">
    <property type="component" value="Unassembled WGS sequence"/>
</dbReference>
<dbReference type="Pfam" id="PF11155">
    <property type="entry name" value="DUF2935"/>
    <property type="match status" value="2"/>
</dbReference>
<dbReference type="EMBL" id="JBHUCX010000004">
    <property type="protein sequence ID" value="MFD1673392.1"/>
    <property type="molecule type" value="Genomic_DNA"/>
</dbReference>
<reference evidence="2" key="1">
    <citation type="journal article" date="2019" name="Int. J. Syst. Evol. Microbiol.">
        <title>The Global Catalogue of Microorganisms (GCM) 10K type strain sequencing project: providing services to taxonomists for standard genome sequencing and annotation.</title>
        <authorList>
            <consortium name="The Broad Institute Genomics Platform"/>
            <consortium name="The Broad Institute Genome Sequencing Center for Infectious Disease"/>
            <person name="Wu L."/>
            <person name="Ma J."/>
        </authorList>
    </citation>
    <scope>NUCLEOTIDE SEQUENCE [LARGE SCALE GENOMIC DNA]</scope>
    <source>
        <strain evidence="2">CGMCC 1.12286</strain>
    </source>
</reference>